<dbReference type="RefSeq" id="XP_022936862.1">
    <property type="nucleotide sequence ID" value="XM_023081094.1"/>
</dbReference>
<evidence type="ECO:0000256" key="2">
    <source>
        <dbReference type="ARBA" id="ARBA00009508"/>
    </source>
</evidence>
<comment type="function">
    <text evidence="6">Involved in efficient integration of the N-module into mitochondrial respiratory chain complex I.</text>
</comment>
<dbReference type="Pfam" id="PF05347">
    <property type="entry name" value="Complex1_LYR"/>
    <property type="match status" value="1"/>
</dbReference>
<evidence type="ECO:0000313" key="10">
    <source>
        <dbReference type="RefSeq" id="XP_022936862.1"/>
    </source>
</evidence>
<sequence length="82" mass="9815">MVLALDLQEFILRARVLKLYRQALRTTRKAPVHAREELRHTIRQEMENNRGCSDRQKVRFLLSEGIERLKRLDEMLDMQGHS</sequence>
<evidence type="ECO:0000313" key="9">
    <source>
        <dbReference type="RefSeq" id="XP_022936861.1"/>
    </source>
</evidence>
<dbReference type="InterPro" id="IPR045293">
    <property type="entry name" value="Complex1_LYR_LYRM2"/>
</dbReference>
<accession>A0A6J1F8N3</accession>
<evidence type="ECO:0000256" key="5">
    <source>
        <dbReference type="ARBA" id="ARBA00026235"/>
    </source>
</evidence>
<keyword evidence="8" id="KW-1185">Reference proteome</keyword>
<feature type="domain" description="Complex 1 LYR protein" evidence="7">
    <location>
        <begin position="15"/>
        <end position="70"/>
    </location>
</feature>
<organism evidence="8 9">
    <name type="scientific">Cucurbita moschata</name>
    <name type="common">Winter crookneck squash</name>
    <name type="synonym">Cucurbita pepo var. moschata</name>
    <dbReference type="NCBI Taxonomy" id="3662"/>
    <lineage>
        <taxon>Eukaryota</taxon>
        <taxon>Viridiplantae</taxon>
        <taxon>Streptophyta</taxon>
        <taxon>Embryophyta</taxon>
        <taxon>Tracheophyta</taxon>
        <taxon>Spermatophyta</taxon>
        <taxon>Magnoliopsida</taxon>
        <taxon>eudicotyledons</taxon>
        <taxon>Gunneridae</taxon>
        <taxon>Pentapetalae</taxon>
        <taxon>rosids</taxon>
        <taxon>fabids</taxon>
        <taxon>Cucurbitales</taxon>
        <taxon>Cucurbitaceae</taxon>
        <taxon>Cucurbiteae</taxon>
        <taxon>Cucurbita</taxon>
    </lineage>
</organism>
<dbReference type="PANTHER" id="PTHR13675">
    <property type="entry name" value="LYR MOTIF-CONTAINING PROTEIN 2"/>
    <property type="match status" value="1"/>
</dbReference>
<keyword evidence="3" id="KW-0809">Transit peptide</keyword>
<dbReference type="InterPro" id="IPR008011">
    <property type="entry name" value="Complex1_LYR_dom"/>
</dbReference>
<comment type="subcellular location">
    <subcellularLocation>
        <location evidence="1">Mitochondrion</location>
    </subcellularLocation>
</comment>
<gene>
    <name evidence="9 10" type="primary">LOC111443321</name>
</gene>
<evidence type="ECO:0000256" key="4">
    <source>
        <dbReference type="ARBA" id="ARBA00023128"/>
    </source>
</evidence>
<dbReference type="GO" id="GO:0005739">
    <property type="term" value="C:mitochondrion"/>
    <property type="evidence" value="ECO:0007669"/>
    <property type="project" value="UniProtKB-SubCell"/>
</dbReference>
<protein>
    <recommendedName>
        <fullName evidence="5">LYR motif-containing protein 2</fullName>
    </recommendedName>
</protein>
<dbReference type="GeneID" id="111443321"/>
<comment type="similarity">
    <text evidence="2">Belongs to the complex I LYR family.</text>
</comment>
<dbReference type="PANTHER" id="PTHR13675:SF0">
    <property type="entry name" value="LYR MOTIF-CONTAINING PROTEIN 2"/>
    <property type="match status" value="1"/>
</dbReference>
<dbReference type="Proteomes" id="UP000504609">
    <property type="component" value="Unplaced"/>
</dbReference>
<dbReference type="RefSeq" id="XP_022936861.1">
    <property type="nucleotide sequence ID" value="XM_023081093.1"/>
</dbReference>
<reference evidence="9 10" key="1">
    <citation type="submission" date="2025-04" db="UniProtKB">
        <authorList>
            <consortium name="RefSeq"/>
        </authorList>
    </citation>
    <scope>IDENTIFICATION</scope>
    <source>
        <tissue evidence="9 10">Young leaves</tissue>
    </source>
</reference>
<name>A0A6J1F8N3_CUCMO</name>
<evidence type="ECO:0000256" key="1">
    <source>
        <dbReference type="ARBA" id="ARBA00004173"/>
    </source>
</evidence>
<evidence type="ECO:0000256" key="3">
    <source>
        <dbReference type="ARBA" id="ARBA00022946"/>
    </source>
</evidence>
<dbReference type="AlphaFoldDB" id="A0A6J1F8N3"/>
<evidence type="ECO:0000256" key="6">
    <source>
        <dbReference type="ARBA" id="ARBA00044735"/>
    </source>
</evidence>
<dbReference type="KEGG" id="cmos:111443321"/>
<evidence type="ECO:0000259" key="7">
    <source>
        <dbReference type="Pfam" id="PF05347"/>
    </source>
</evidence>
<keyword evidence="4" id="KW-0496">Mitochondrion</keyword>
<dbReference type="CDD" id="cd20262">
    <property type="entry name" value="Complex1_LYR_LYRM2"/>
    <property type="match status" value="1"/>
</dbReference>
<evidence type="ECO:0000313" key="8">
    <source>
        <dbReference type="Proteomes" id="UP000504609"/>
    </source>
</evidence>
<proteinExistence type="inferred from homology"/>